<sequence length="83" mass="9558">MFYTELISASKNHIDWLRNSLARKVGIKGHITKSGNQSVYQLKYAKSESLKLLPKMYYTTDVVCLSRKRQKIEKALAVIGRKL</sequence>
<evidence type="ECO:0008006" key="3">
    <source>
        <dbReference type="Google" id="ProtNLM"/>
    </source>
</evidence>
<evidence type="ECO:0000313" key="1">
    <source>
        <dbReference type="EMBL" id="OGY99431.1"/>
    </source>
</evidence>
<comment type="caution">
    <text evidence="1">The sequence shown here is derived from an EMBL/GenBank/DDBJ whole genome shotgun (WGS) entry which is preliminary data.</text>
</comment>
<evidence type="ECO:0000313" key="2">
    <source>
        <dbReference type="Proteomes" id="UP000178880"/>
    </source>
</evidence>
<dbReference type="AlphaFoldDB" id="A0A1G2CDZ9"/>
<organism evidence="1 2">
    <name type="scientific">Candidatus Liptonbacteria bacterium RIFCSPLOWO2_01_FULL_52_25</name>
    <dbReference type="NCBI Taxonomy" id="1798650"/>
    <lineage>
        <taxon>Bacteria</taxon>
        <taxon>Candidatus Liptoniibacteriota</taxon>
    </lineage>
</organism>
<reference evidence="1 2" key="1">
    <citation type="journal article" date="2016" name="Nat. Commun.">
        <title>Thousands of microbial genomes shed light on interconnected biogeochemical processes in an aquifer system.</title>
        <authorList>
            <person name="Anantharaman K."/>
            <person name="Brown C.T."/>
            <person name="Hug L.A."/>
            <person name="Sharon I."/>
            <person name="Castelle C.J."/>
            <person name="Probst A.J."/>
            <person name="Thomas B.C."/>
            <person name="Singh A."/>
            <person name="Wilkins M.J."/>
            <person name="Karaoz U."/>
            <person name="Brodie E.L."/>
            <person name="Williams K.H."/>
            <person name="Hubbard S.S."/>
            <person name="Banfield J.F."/>
        </authorList>
    </citation>
    <scope>NUCLEOTIDE SEQUENCE [LARGE SCALE GENOMIC DNA]</scope>
</reference>
<proteinExistence type="predicted"/>
<dbReference type="Proteomes" id="UP000178880">
    <property type="component" value="Unassembled WGS sequence"/>
</dbReference>
<protein>
    <recommendedName>
        <fullName evidence="3">Homing endonuclease LAGLIDADG domain-containing protein</fullName>
    </recommendedName>
</protein>
<gene>
    <name evidence="1" type="ORF">A2945_01075</name>
</gene>
<name>A0A1G2CDZ9_9BACT</name>
<accession>A0A1G2CDZ9</accession>
<dbReference type="EMBL" id="MHLA01000015">
    <property type="protein sequence ID" value="OGY99431.1"/>
    <property type="molecule type" value="Genomic_DNA"/>
</dbReference>